<sequence length="281" mass="30703">MLAAPIVKLPYQFNGLSLSKVAADLAAHAVNGWPPEVIIDFGNLGFVRPAGIVFLSNLFAWMSAHQTKITLTNLSGNGDAVRFLDDSLFFEQHCGAKLRPDASPRSTTRPLMRIAHQDCHGWLEHNLVPWLAARLSISPASLYMFKNCVAELFNNIQDHTQLDIGTICAQHFPRESLVYISLSDMGLGIPGRVRTLLPQLSDAQAIIKATEAGFTTKTTPGNRGIGLAYLLNAVKVNGGTVSIYSLNAIVRFPPQGGPFIVPERRILPGNNYRHCAQNGYD</sequence>
<organism evidence="1">
    <name type="scientific">Bradyrhizobium septentrionale</name>
    <dbReference type="NCBI Taxonomy" id="1404411"/>
    <lineage>
        <taxon>Bacteria</taxon>
        <taxon>Pseudomonadati</taxon>
        <taxon>Pseudomonadota</taxon>
        <taxon>Alphaproteobacteria</taxon>
        <taxon>Hyphomicrobiales</taxon>
        <taxon>Nitrobacteraceae</taxon>
        <taxon>Bradyrhizobium</taxon>
    </lineage>
</organism>
<dbReference type="EMBL" id="JAAOLE020000001">
    <property type="protein sequence ID" value="NVI48133.1"/>
    <property type="molecule type" value="Genomic_DNA"/>
</dbReference>
<dbReference type="SUPFAM" id="SSF55874">
    <property type="entry name" value="ATPase domain of HSP90 chaperone/DNA topoisomerase II/histidine kinase"/>
    <property type="match status" value="1"/>
</dbReference>
<keyword evidence="1" id="KW-0067">ATP-binding</keyword>
<name>A0A974A4I5_9BRAD</name>
<dbReference type="Gene3D" id="3.30.565.10">
    <property type="entry name" value="Histidine kinase-like ATPase, C-terminal domain"/>
    <property type="match status" value="1"/>
</dbReference>
<protein>
    <submittedName>
        <fullName evidence="1">ATP-binding protein</fullName>
    </submittedName>
</protein>
<reference evidence="1" key="1">
    <citation type="submission" date="2020-06" db="EMBL/GenBank/DDBJ databases">
        <title>Whole Genome Sequence of Bradyrhizobium sp. Strain 1S1.</title>
        <authorList>
            <person name="Bromfield E.S.P."/>
            <person name="Cloutier S."/>
        </authorList>
    </citation>
    <scope>NUCLEOTIDE SEQUENCE [LARGE SCALE GENOMIC DNA]</scope>
    <source>
        <strain evidence="1">1S1</strain>
    </source>
</reference>
<accession>A0A974A4I5</accession>
<comment type="caution">
    <text evidence="1">The sequence shown here is derived from an EMBL/GenBank/DDBJ whole genome shotgun (WGS) entry which is preliminary data.</text>
</comment>
<evidence type="ECO:0000313" key="1">
    <source>
        <dbReference type="EMBL" id="NVI48133.1"/>
    </source>
</evidence>
<proteinExistence type="predicted"/>
<keyword evidence="1" id="KW-0547">Nucleotide-binding</keyword>
<dbReference type="GO" id="GO:0005524">
    <property type="term" value="F:ATP binding"/>
    <property type="evidence" value="ECO:0007669"/>
    <property type="project" value="UniProtKB-KW"/>
</dbReference>
<dbReference type="AlphaFoldDB" id="A0A974A4I5"/>
<dbReference type="InterPro" id="IPR036890">
    <property type="entry name" value="HATPase_C_sf"/>
</dbReference>
<gene>
    <name evidence="1" type="ORF">HAP48_035400</name>
</gene>
<dbReference type="RefSeq" id="WP_029085243.1">
    <property type="nucleotide sequence ID" value="NZ_CP088285.1"/>
</dbReference>